<dbReference type="Gene3D" id="1.10.760.10">
    <property type="entry name" value="Cytochrome c-like domain"/>
    <property type="match status" value="2"/>
</dbReference>
<keyword evidence="7" id="KW-1185">Reference proteome</keyword>
<protein>
    <submittedName>
        <fullName evidence="6">C-type cytochrome</fullName>
    </submittedName>
</protein>
<feature type="domain" description="Cytochrome c" evidence="5">
    <location>
        <begin position="38"/>
        <end position="144"/>
    </location>
</feature>
<evidence type="ECO:0000256" key="1">
    <source>
        <dbReference type="ARBA" id="ARBA00022617"/>
    </source>
</evidence>
<gene>
    <name evidence="6" type="ORF">ACFPFW_07665</name>
</gene>
<evidence type="ECO:0000256" key="3">
    <source>
        <dbReference type="ARBA" id="ARBA00023004"/>
    </source>
</evidence>
<dbReference type="SUPFAM" id="SSF46626">
    <property type="entry name" value="Cytochrome c"/>
    <property type="match status" value="2"/>
</dbReference>
<dbReference type="RefSeq" id="WP_114956542.1">
    <property type="nucleotide sequence ID" value="NZ_JBHSJF010000006.1"/>
</dbReference>
<name>A0ABV9Z293_9HYPH</name>
<organism evidence="6 7">
    <name type="scientific">Flaviflagellibacter deserti</name>
    <dbReference type="NCBI Taxonomy" id="2267266"/>
    <lineage>
        <taxon>Bacteria</taxon>
        <taxon>Pseudomonadati</taxon>
        <taxon>Pseudomonadota</taxon>
        <taxon>Alphaproteobacteria</taxon>
        <taxon>Hyphomicrobiales</taxon>
        <taxon>Flaviflagellibacter</taxon>
    </lineage>
</organism>
<accession>A0ABV9Z293</accession>
<dbReference type="Proteomes" id="UP001595796">
    <property type="component" value="Unassembled WGS sequence"/>
</dbReference>
<dbReference type="InterPro" id="IPR036909">
    <property type="entry name" value="Cyt_c-like_dom_sf"/>
</dbReference>
<comment type="caution">
    <text evidence="6">The sequence shown here is derived from an EMBL/GenBank/DDBJ whole genome shotgun (WGS) entry which is preliminary data.</text>
</comment>
<dbReference type="Pfam" id="PF00034">
    <property type="entry name" value="Cytochrom_C"/>
    <property type="match status" value="1"/>
</dbReference>
<keyword evidence="2 4" id="KW-0479">Metal-binding</keyword>
<evidence type="ECO:0000259" key="5">
    <source>
        <dbReference type="PROSITE" id="PS51007"/>
    </source>
</evidence>
<dbReference type="PANTHER" id="PTHR35008:SF8">
    <property type="entry name" value="ALCOHOL DEHYDROGENASE CYTOCHROME C SUBUNIT"/>
    <property type="match status" value="1"/>
</dbReference>
<sequence length="299" mass="32024">MRRFAFVGGVAALLLAAAFWLLTMPERADPSMILNGPADVENGRLVFYAGGCASCHATPNQPNELLLGGGLNLPSPYGAFVAPNISPDPKAGIGNWTEEQFVTAVTKGTSPEGRHLYPAFPYTTYASAKPKDLHDLFAFMKTLPASSDVQPGHEIPLDFPIVRRGVGLWKLMNYEHRAPMDDSGDPVARGRYLIESLGHCAECHSPRDWTGGIVDSRRFAGGPNPNGKGKVPNITPGKGGIGEWNEEDIAFSLQDGSTPDGDVLGGEMARVVKNTAHLPDGDRQAMAAYLKTLTPIDSE</sequence>
<feature type="domain" description="Cytochrome c" evidence="5">
    <location>
        <begin position="185"/>
        <end position="294"/>
    </location>
</feature>
<keyword evidence="3 4" id="KW-0408">Iron</keyword>
<keyword evidence="1 4" id="KW-0349">Heme</keyword>
<proteinExistence type="predicted"/>
<dbReference type="PROSITE" id="PS51007">
    <property type="entry name" value="CYTC"/>
    <property type="match status" value="2"/>
</dbReference>
<dbReference type="InterPro" id="IPR009056">
    <property type="entry name" value="Cyt_c-like_dom"/>
</dbReference>
<evidence type="ECO:0000313" key="6">
    <source>
        <dbReference type="EMBL" id="MFC5067893.1"/>
    </source>
</evidence>
<dbReference type="EMBL" id="JBHSJF010000006">
    <property type="protein sequence ID" value="MFC5067893.1"/>
    <property type="molecule type" value="Genomic_DNA"/>
</dbReference>
<evidence type="ECO:0000256" key="2">
    <source>
        <dbReference type="ARBA" id="ARBA00022723"/>
    </source>
</evidence>
<dbReference type="InterPro" id="IPR051459">
    <property type="entry name" value="Cytochrome_c-type_DH"/>
</dbReference>
<dbReference type="PANTHER" id="PTHR35008">
    <property type="entry name" value="BLL4482 PROTEIN-RELATED"/>
    <property type="match status" value="1"/>
</dbReference>
<evidence type="ECO:0000256" key="4">
    <source>
        <dbReference type="PROSITE-ProRule" id="PRU00433"/>
    </source>
</evidence>
<evidence type="ECO:0000313" key="7">
    <source>
        <dbReference type="Proteomes" id="UP001595796"/>
    </source>
</evidence>
<reference evidence="7" key="1">
    <citation type="journal article" date="2019" name="Int. J. Syst. Evol. Microbiol.">
        <title>The Global Catalogue of Microorganisms (GCM) 10K type strain sequencing project: providing services to taxonomists for standard genome sequencing and annotation.</title>
        <authorList>
            <consortium name="The Broad Institute Genomics Platform"/>
            <consortium name="The Broad Institute Genome Sequencing Center for Infectious Disease"/>
            <person name="Wu L."/>
            <person name="Ma J."/>
        </authorList>
    </citation>
    <scope>NUCLEOTIDE SEQUENCE [LARGE SCALE GENOMIC DNA]</scope>
    <source>
        <strain evidence="7">CGMCC 1.16444</strain>
    </source>
</reference>